<reference evidence="3" key="1">
    <citation type="submission" date="2020-05" db="EMBL/GenBank/DDBJ databases">
        <title>Frigoriglobus tundricola gen. nov., sp. nov., a psychrotolerant cellulolytic planctomycete of the family Gemmataceae with two divergent copies of 16S rRNA gene.</title>
        <authorList>
            <person name="Kulichevskaya I.S."/>
            <person name="Ivanova A.A."/>
            <person name="Naumoff D.G."/>
            <person name="Beletsky A.V."/>
            <person name="Rijpstra W.I.C."/>
            <person name="Sinninghe Damste J.S."/>
            <person name="Mardanov A.V."/>
            <person name="Ravin N.V."/>
            <person name="Dedysh S.N."/>
        </authorList>
    </citation>
    <scope>NUCLEOTIDE SEQUENCE [LARGE SCALE GENOMIC DNA]</scope>
    <source>
        <strain evidence="3">PL17</strain>
    </source>
</reference>
<proteinExistence type="predicted"/>
<dbReference type="KEGG" id="ftj:FTUN_2173"/>
<feature type="region of interest" description="Disordered" evidence="1">
    <location>
        <begin position="1"/>
        <end position="51"/>
    </location>
</feature>
<evidence type="ECO:0000256" key="1">
    <source>
        <dbReference type="SAM" id="MobiDB-lite"/>
    </source>
</evidence>
<evidence type="ECO:0000313" key="2">
    <source>
        <dbReference type="EMBL" id="QJW94651.1"/>
    </source>
</evidence>
<sequence>MQPERLISRGKRGFTGHALGLPPQEDSDRGNEYNRAVSDDGSPGRRTGRRR</sequence>
<keyword evidence="3" id="KW-1185">Reference proteome</keyword>
<name>A0A6M5YN39_9BACT</name>
<dbReference type="Proteomes" id="UP000503447">
    <property type="component" value="Chromosome"/>
</dbReference>
<protein>
    <submittedName>
        <fullName evidence="2">Uncharacterized protein</fullName>
    </submittedName>
</protein>
<dbReference type="EMBL" id="CP053452">
    <property type="protein sequence ID" value="QJW94651.1"/>
    <property type="molecule type" value="Genomic_DNA"/>
</dbReference>
<dbReference type="AlphaFoldDB" id="A0A6M5YN39"/>
<evidence type="ECO:0000313" key="3">
    <source>
        <dbReference type="Proteomes" id="UP000503447"/>
    </source>
</evidence>
<gene>
    <name evidence="2" type="ORF">FTUN_2173</name>
</gene>
<accession>A0A6M5YN39</accession>
<organism evidence="2 3">
    <name type="scientific">Frigoriglobus tundricola</name>
    <dbReference type="NCBI Taxonomy" id="2774151"/>
    <lineage>
        <taxon>Bacteria</taxon>
        <taxon>Pseudomonadati</taxon>
        <taxon>Planctomycetota</taxon>
        <taxon>Planctomycetia</taxon>
        <taxon>Gemmatales</taxon>
        <taxon>Gemmataceae</taxon>
        <taxon>Frigoriglobus</taxon>
    </lineage>
</organism>